<proteinExistence type="predicted"/>
<evidence type="ECO:0000313" key="4">
    <source>
        <dbReference type="WBParaSite" id="maker-uti_cns_0010644-snap-gene-0.4-mRNA-1"/>
    </source>
</evidence>
<dbReference type="GO" id="GO:0003676">
    <property type="term" value="F:nucleic acid binding"/>
    <property type="evidence" value="ECO:0007669"/>
    <property type="project" value="InterPro"/>
</dbReference>
<dbReference type="WBParaSite" id="maker-uti_cns_0010644-snap-gene-0.4-mRNA-1">
    <property type="protein sequence ID" value="maker-uti_cns_0010644-snap-gene-0.4-mRNA-1"/>
    <property type="gene ID" value="maker-uti_cns_0010644-snap-gene-0.4"/>
</dbReference>
<name>A0A1I8I8S6_9PLAT</name>
<dbReference type="Pfam" id="PF23726">
    <property type="entry name" value="Beta-prop_RSE1_2nd"/>
    <property type="match status" value="1"/>
</dbReference>
<dbReference type="Gene3D" id="2.130.10.10">
    <property type="entry name" value="YVTN repeat-like/Quinoprotein amine dehydrogenase"/>
    <property type="match status" value="2"/>
</dbReference>
<feature type="domain" description="RSE1/DDB1/CPSF1 second beta-propeller" evidence="2">
    <location>
        <begin position="35"/>
        <end position="139"/>
    </location>
</feature>
<dbReference type="InterPro" id="IPR004871">
    <property type="entry name" value="RSE1/DDB1/CPSF1_C"/>
</dbReference>
<dbReference type="InterPro" id="IPR058543">
    <property type="entry name" value="Beta-prop_RSE1/DDB1/CPSF1_2nd"/>
</dbReference>
<dbReference type="PANTHER" id="PTHR10644">
    <property type="entry name" value="DNA REPAIR/RNA PROCESSING CPSF FAMILY"/>
    <property type="match status" value="1"/>
</dbReference>
<organism evidence="3 4">
    <name type="scientific">Macrostomum lignano</name>
    <dbReference type="NCBI Taxonomy" id="282301"/>
    <lineage>
        <taxon>Eukaryota</taxon>
        <taxon>Metazoa</taxon>
        <taxon>Spiralia</taxon>
        <taxon>Lophotrochozoa</taxon>
        <taxon>Platyhelminthes</taxon>
        <taxon>Rhabditophora</taxon>
        <taxon>Macrostomorpha</taxon>
        <taxon>Macrostomida</taxon>
        <taxon>Macrostomidae</taxon>
        <taxon>Macrostomum</taxon>
    </lineage>
</organism>
<dbReference type="InterPro" id="IPR015943">
    <property type="entry name" value="WD40/YVTN_repeat-like_dom_sf"/>
</dbReference>
<dbReference type="AlphaFoldDB" id="A0A1I8I8S6"/>
<keyword evidence="3" id="KW-1185">Reference proteome</keyword>
<evidence type="ECO:0000259" key="1">
    <source>
        <dbReference type="Pfam" id="PF03178"/>
    </source>
</evidence>
<protein>
    <submittedName>
        <fullName evidence="4">CPSF_A domain-containing protein</fullName>
    </submittedName>
</protein>
<accession>A0A1I8I8S6</accession>
<dbReference type="InterPro" id="IPR050358">
    <property type="entry name" value="RSE1/DDB1/CFT1"/>
</dbReference>
<evidence type="ECO:0000313" key="3">
    <source>
        <dbReference type="Proteomes" id="UP000095280"/>
    </source>
</evidence>
<dbReference type="Pfam" id="PF03178">
    <property type="entry name" value="CPSF_A"/>
    <property type="match status" value="1"/>
</dbReference>
<sequence length="331" mass="35806">MSADVVCMALGRVPPGAAPDAPGGASGGGDVGWSAGTHYLNIGLQNGVLLRALIDPVTGDLSDTRTRYLGSRPVKLFRVFVQGSEAVLAISSRSWLYYTYQSRFHLTPLSYGSLEFASGFLCLEGIVAISASTLRILSLEKLGTVFNQVTFPLQYTPRRLLLHESGQAVLIETEHNAFTEDSKQQKKRQIAQEMLEQAGADGDRSGDAQLVREMAAAFLSENLPEPVFGAPKPGAGMWASVIRVMRPLTGQTAQIIRLQQNEAALSICLCRFACNPMESYLLVGIVKDMTLAPRSVGGAVLRTYRVVGALERLDFLHETAVEDAPQAMCPF</sequence>
<dbReference type="Proteomes" id="UP000095280">
    <property type="component" value="Unplaced"/>
</dbReference>
<evidence type="ECO:0000259" key="2">
    <source>
        <dbReference type="Pfam" id="PF23726"/>
    </source>
</evidence>
<dbReference type="GO" id="GO:0005634">
    <property type="term" value="C:nucleus"/>
    <property type="evidence" value="ECO:0007669"/>
    <property type="project" value="InterPro"/>
</dbReference>
<reference evidence="4" key="1">
    <citation type="submission" date="2016-11" db="UniProtKB">
        <authorList>
            <consortium name="WormBaseParasite"/>
        </authorList>
    </citation>
    <scope>IDENTIFICATION</scope>
</reference>
<feature type="domain" description="RSE1/DDB1/CPSF1 C-terminal" evidence="1">
    <location>
        <begin position="239"/>
        <end position="331"/>
    </location>
</feature>